<sequence length="165" mass="18912">PTGGEEMTVHVGAVNGTVGQSILLPTSYKLTHQFSSYTIQWWKGNQCIVDYYGQNCTIDSQGFPTWEAGDTTIFAEDRRRIEFYKRNGSLLLRDLQIKDEGIYIVSFINPKADIQKEIQVWVHETLAAEAPTIHTLEIIFIVRTVLCFLPILTLVFLICRWECRP</sequence>
<evidence type="ECO:0000313" key="7">
    <source>
        <dbReference type="EMBL" id="OCA14905.1"/>
    </source>
</evidence>
<dbReference type="GO" id="GO:0016020">
    <property type="term" value="C:membrane"/>
    <property type="evidence" value="ECO:0007669"/>
    <property type="project" value="UniProtKB-SubCell"/>
</dbReference>
<evidence type="ECO:0000256" key="1">
    <source>
        <dbReference type="ARBA" id="ARBA00004370"/>
    </source>
</evidence>
<evidence type="ECO:0000256" key="4">
    <source>
        <dbReference type="ARBA" id="ARBA00023180"/>
    </source>
</evidence>
<dbReference type="EMBL" id="KV461093">
    <property type="protein sequence ID" value="OCA14905.1"/>
    <property type="molecule type" value="Genomic_DNA"/>
</dbReference>
<evidence type="ECO:0000259" key="6">
    <source>
        <dbReference type="Pfam" id="PF07686"/>
    </source>
</evidence>
<dbReference type="PANTHER" id="PTHR12080">
    <property type="entry name" value="SIGNALING LYMPHOCYTIC ACTIVATION MOLECULE"/>
    <property type="match status" value="1"/>
</dbReference>
<proteinExistence type="predicted"/>
<evidence type="ECO:0000256" key="5">
    <source>
        <dbReference type="SAM" id="Phobius"/>
    </source>
</evidence>
<reference evidence="7" key="2">
    <citation type="journal article" date="2010" name="Science">
        <title>The genome of the Western clawed frog Xenopus tropicalis.</title>
        <authorList>
            <person name="Hellsten U."/>
            <person name="Harland R.M."/>
            <person name="Gilchrist M.J."/>
            <person name="Hendrix D."/>
            <person name="Jurka J."/>
            <person name="Kapitonov V."/>
            <person name="Ovcharenko I."/>
            <person name="Putnam N.H."/>
            <person name="Shu S."/>
            <person name="Taher L."/>
            <person name="Blitz I.L."/>
            <person name="Blumberg B."/>
            <person name="Dichmann D.S."/>
            <person name="Dubchak I."/>
            <person name="Amaya E."/>
            <person name="Detter J.C."/>
            <person name="Fletcher R."/>
            <person name="Gerhard D.S."/>
            <person name="Goodstein D."/>
            <person name="Graves T."/>
            <person name="Grigoriev I.V."/>
            <person name="Grimwood J."/>
            <person name="Kawashima T."/>
            <person name="Lindquist E."/>
            <person name="Lucas S.M."/>
            <person name="Mead P.E."/>
            <person name="Mitros T."/>
            <person name="Ogino H."/>
            <person name="Ohta Y."/>
            <person name="Poliakov A.V."/>
            <person name="Pollet N."/>
            <person name="Robert J."/>
            <person name="Salamov A."/>
            <person name="Sater A.K."/>
            <person name="Schmutz J."/>
            <person name="Terry A."/>
            <person name="Vize P.D."/>
            <person name="Warren W.C."/>
            <person name="Wells D."/>
            <person name="Wills A."/>
            <person name="Wilson R.K."/>
            <person name="Zimmerman L.B."/>
            <person name="Zorn A.M."/>
            <person name="Grainger R."/>
            <person name="Grammer T."/>
            <person name="Khokha M.K."/>
            <person name="Richardson P.M."/>
            <person name="Rokhsar D.S."/>
        </authorList>
    </citation>
    <scope>NUCLEOTIDE SEQUENCE [LARGE SCALE GENOMIC DNA]</scope>
    <source>
        <strain evidence="7">Nigerian</strain>
    </source>
</reference>
<dbReference type="Gene3D" id="2.60.40.10">
    <property type="entry name" value="Immunoglobulins"/>
    <property type="match status" value="1"/>
</dbReference>
<keyword evidence="2" id="KW-0732">Signal</keyword>
<gene>
    <name evidence="7" type="ORF">XENTR_v90030934mg</name>
</gene>
<dbReference type="InterPro" id="IPR013783">
    <property type="entry name" value="Ig-like_fold"/>
</dbReference>
<organism evidence="7">
    <name type="scientific">Xenopus tropicalis</name>
    <name type="common">Western clawed frog</name>
    <name type="synonym">Silurana tropicalis</name>
    <dbReference type="NCBI Taxonomy" id="8364"/>
    <lineage>
        <taxon>Eukaryota</taxon>
        <taxon>Metazoa</taxon>
        <taxon>Chordata</taxon>
        <taxon>Craniata</taxon>
        <taxon>Vertebrata</taxon>
        <taxon>Euteleostomi</taxon>
        <taxon>Amphibia</taxon>
        <taxon>Batrachia</taxon>
        <taxon>Anura</taxon>
        <taxon>Pipoidea</taxon>
        <taxon>Pipidae</taxon>
        <taxon>Xenopodinae</taxon>
        <taxon>Xenopus</taxon>
        <taxon>Silurana</taxon>
    </lineage>
</organism>
<feature type="non-terminal residue" evidence="7">
    <location>
        <position position="1"/>
    </location>
</feature>
<feature type="domain" description="Immunoglobulin V-set" evidence="6">
    <location>
        <begin position="14"/>
        <end position="122"/>
    </location>
</feature>
<name>A0A1B8XW76_XENTR</name>
<keyword evidence="5" id="KW-1133">Transmembrane helix</keyword>
<reference evidence="7" key="1">
    <citation type="submission" date="2009-11" db="EMBL/GenBank/DDBJ databases">
        <authorList>
            <consortium name="US DOE Joint Genome Institute (JGI-PGF)"/>
            <person name="Ottilar R."/>
            <person name="Schmutz J."/>
            <person name="Salamov A."/>
            <person name="Cheng J.F."/>
            <person name="Lucas S."/>
            <person name="Pitluck S."/>
            <person name="Gundlach H."/>
            <person name="Guo Y."/>
            <person name="Haberer G."/>
            <person name="Nasrallah J."/>
            <person name="Mayer K.F.X."/>
            <person name="van de Peer Y."/>
            <person name="Weigel D."/>
            <person name="Grigoriev I.V."/>
        </authorList>
    </citation>
    <scope>NUCLEOTIDE SEQUENCE</scope>
    <source>
        <strain evidence="7">Nigerian</strain>
    </source>
</reference>
<dbReference type="Pfam" id="PF07686">
    <property type="entry name" value="V-set"/>
    <property type="match status" value="1"/>
</dbReference>
<feature type="transmembrane region" description="Helical" evidence="5">
    <location>
        <begin position="138"/>
        <end position="159"/>
    </location>
</feature>
<dbReference type="InterPro" id="IPR013106">
    <property type="entry name" value="Ig_V-set"/>
</dbReference>
<dbReference type="InterPro" id="IPR036179">
    <property type="entry name" value="Ig-like_dom_sf"/>
</dbReference>
<protein>
    <recommendedName>
        <fullName evidence="6">Immunoglobulin V-set domain-containing protein</fullName>
    </recommendedName>
</protein>
<comment type="subcellular location">
    <subcellularLocation>
        <location evidence="1">Membrane</location>
    </subcellularLocation>
</comment>
<evidence type="ECO:0000256" key="3">
    <source>
        <dbReference type="ARBA" id="ARBA00023136"/>
    </source>
</evidence>
<keyword evidence="4" id="KW-0325">Glycoprotein</keyword>
<dbReference type="PANTHER" id="PTHR12080:SF59">
    <property type="entry name" value="HEPATIC AND GLIAL CELL ADHESION MOLECULE"/>
    <property type="match status" value="1"/>
</dbReference>
<accession>A0A1B8XW76</accession>
<reference evidence="7" key="3">
    <citation type="submission" date="2016-05" db="EMBL/GenBank/DDBJ databases">
        <title>WGS assembly of Xenopus tropicalis.</title>
        <authorList>
            <person name="Sessions A."/>
            <person name="Jenkins J."/>
            <person name="Mitros T."/>
            <person name="Lyons J.T."/>
            <person name="Dichmann D.S."/>
            <person name="Robert J."/>
            <person name="Harland R.M."/>
            <person name="Rokhsar D.S."/>
        </authorList>
    </citation>
    <scope>NUCLEOTIDE SEQUENCE</scope>
    <source>
        <strain evidence="7">Nigerian</strain>
    </source>
</reference>
<keyword evidence="5" id="KW-0812">Transmembrane</keyword>
<dbReference type="AlphaFoldDB" id="A0A1B8XW76"/>
<evidence type="ECO:0000256" key="2">
    <source>
        <dbReference type="ARBA" id="ARBA00022729"/>
    </source>
</evidence>
<keyword evidence="3 5" id="KW-0472">Membrane</keyword>
<dbReference type="InterPro" id="IPR015631">
    <property type="entry name" value="CD2/SLAM_rcpt"/>
</dbReference>
<dbReference type="SUPFAM" id="SSF48726">
    <property type="entry name" value="Immunoglobulin"/>
    <property type="match status" value="1"/>
</dbReference>